<keyword evidence="1" id="KW-0472">Membrane</keyword>
<proteinExistence type="predicted"/>
<protein>
    <submittedName>
        <fullName evidence="2">Uncharacterized protein</fullName>
    </submittedName>
</protein>
<keyword evidence="1" id="KW-0812">Transmembrane</keyword>
<gene>
    <name evidence="2" type="ORF">CLV63_12068</name>
</gene>
<dbReference type="EMBL" id="PYGA01000020">
    <property type="protein sequence ID" value="PSK91342.1"/>
    <property type="molecule type" value="Genomic_DNA"/>
</dbReference>
<dbReference type="Pfam" id="PF20444">
    <property type="entry name" value="DUF6703"/>
    <property type="match status" value="1"/>
</dbReference>
<keyword evidence="1" id="KW-1133">Transmembrane helix</keyword>
<organism evidence="2 3">
    <name type="scientific">Murinocardiopsis flavida</name>
    <dbReference type="NCBI Taxonomy" id="645275"/>
    <lineage>
        <taxon>Bacteria</taxon>
        <taxon>Bacillati</taxon>
        <taxon>Actinomycetota</taxon>
        <taxon>Actinomycetes</taxon>
        <taxon>Streptosporangiales</taxon>
        <taxon>Nocardiopsidaceae</taxon>
        <taxon>Murinocardiopsis</taxon>
    </lineage>
</organism>
<evidence type="ECO:0000313" key="3">
    <source>
        <dbReference type="Proteomes" id="UP000240542"/>
    </source>
</evidence>
<sequence length="110" mass="11338">MSPRPMPKGDSFFTPGAGPLRHAIERNSAVPLVWLHNAPRWILPVAMALAFVGGLLLAGVAGAVLLGLLALFIGWLAFLAWPTLPAGGRAARVVVVAVLAALGVLQSGVL</sequence>
<keyword evidence="3" id="KW-1185">Reference proteome</keyword>
<feature type="transmembrane region" description="Helical" evidence="1">
    <location>
        <begin position="45"/>
        <end position="78"/>
    </location>
</feature>
<dbReference type="AlphaFoldDB" id="A0A2P8D296"/>
<name>A0A2P8D296_9ACTN</name>
<accession>A0A2P8D296</accession>
<evidence type="ECO:0000256" key="1">
    <source>
        <dbReference type="SAM" id="Phobius"/>
    </source>
</evidence>
<comment type="caution">
    <text evidence="2">The sequence shown here is derived from an EMBL/GenBank/DDBJ whole genome shotgun (WGS) entry which is preliminary data.</text>
</comment>
<dbReference type="InterPro" id="IPR046549">
    <property type="entry name" value="DUF6703"/>
</dbReference>
<dbReference type="RefSeq" id="WP_342751436.1">
    <property type="nucleotide sequence ID" value="NZ_PYGA01000020.1"/>
</dbReference>
<feature type="transmembrane region" description="Helical" evidence="1">
    <location>
        <begin position="90"/>
        <end position="109"/>
    </location>
</feature>
<evidence type="ECO:0000313" key="2">
    <source>
        <dbReference type="EMBL" id="PSK91342.1"/>
    </source>
</evidence>
<reference evidence="2 3" key="1">
    <citation type="submission" date="2018-03" db="EMBL/GenBank/DDBJ databases">
        <title>Genomic Encyclopedia of Archaeal and Bacterial Type Strains, Phase II (KMG-II): from individual species to whole genera.</title>
        <authorList>
            <person name="Goeker M."/>
        </authorList>
    </citation>
    <scope>NUCLEOTIDE SEQUENCE [LARGE SCALE GENOMIC DNA]</scope>
    <source>
        <strain evidence="2 3">DSM 45312</strain>
    </source>
</reference>
<dbReference type="Proteomes" id="UP000240542">
    <property type="component" value="Unassembled WGS sequence"/>
</dbReference>